<comment type="similarity">
    <text evidence="2">Belongs to the PA-phosphatase related phosphoesterase family.</text>
</comment>
<dbReference type="Pfam" id="PF01569">
    <property type="entry name" value="PAP2"/>
    <property type="match status" value="1"/>
</dbReference>
<sequence length="264" mass="28978">MTQLRQCIGKCALITSRYFVTQFLIRAVLYYIFLQSERLDSAVHEISPSEAWRYSRPMTPSYMSSRVLWTVVYAVPPATLLPRLLQTGDWLELRQAALASSLSLLAAGLTTNVLKATVGRPRPDFLSRCHGAVRPPPLGRPCSGEPSVVAEGRRSFPSGHSALCSCLAVFASLFWAARARRPLSATSRALLALPPAAAALVAVSRVADCHHHWEDVTVGYALGALAALAGYRCYFGPPRCPCRHPTRGHWSVSNRSSHHWSLND</sequence>
<proteinExistence type="inferred from homology"/>
<evidence type="ECO:0000259" key="6">
    <source>
        <dbReference type="SMART" id="SM00014"/>
    </source>
</evidence>
<gene>
    <name evidence="7" type="primary">Plpp4_0</name>
    <name evidence="7" type="ORF">FJT64_008451</name>
</gene>
<dbReference type="SUPFAM" id="SSF48317">
    <property type="entry name" value="Acid phosphatase/Vanadium-dependent haloperoxidase"/>
    <property type="match status" value="1"/>
</dbReference>
<name>A0A6A4VSX3_AMPAM</name>
<dbReference type="InterPro" id="IPR000326">
    <property type="entry name" value="PAP2/HPO"/>
</dbReference>
<evidence type="ECO:0000313" key="8">
    <source>
        <dbReference type="Proteomes" id="UP000440578"/>
    </source>
</evidence>
<dbReference type="PANTHER" id="PTHR10165">
    <property type="entry name" value="LIPID PHOSPHATE PHOSPHATASE"/>
    <property type="match status" value="1"/>
</dbReference>
<reference evidence="7 8" key="1">
    <citation type="submission" date="2019-07" db="EMBL/GenBank/DDBJ databases">
        <title>Draft genome assembly of a fouling barnacle, Amphibalanus amphitrite (Darwin, 1854): The first reference genome for Thecostraca.</title>
        <authorList>
            <person name="Kim W."/>
        </authorList>
    </citation>
    <scope>NUCLEOTIDE SEQUENCE [LARGE SCALE GENOMIC DNA]</scope>
    <source>
        <strain evidence="7">SNU_AA5</strain>
        <tissue evidence="7">Soma without cirri and trophi</tissue>
    </source>
</reference>
<comment type="caution">
    <text evidence="7">The sequence shown here is derived from an EMBL/GenBank/DDBJ whole genome shotgun (WGS) entry which is preliminary data.</text>
</comment>
<dbReference type="Proteomes" id="UP000440578">
    <property type="component" value="Unassembled WGS sequence"/>
</dbReference>
<dbReference type="GO" id="GO:0046839">
    <property type="term" value="P:phospholipid dephosphorylation"/>
    <property type="evidence" value="ECO:0007669"/>
    <property type="project" value="TreeGrafter"/>
</dbReference>
<dbReference type="GO" id="GO:0006644">
    <property type="term" value="P:phospholipid metabolic process"/>
    <property type="evidence" value="ECO:0007669"/>
    <property type="project" value="UniProtKB-UniPathway"/>
</dbReference>
<evidence type="ECO:0000256" key="4">
    <source>
        <dbReference type="ARBA" id="ARBA00022989"/>
    </source>
</evidence>
<evidence type="ECO:0000256" key="2">
    <source>
        <dbReference type="ARBA" id="ARBA00008816"/>
    </source>
</evidence>
<organism evidence="7 8">
    <name type="scientific">Amphibalanus amphitrite</name>
    <name type="common">Striped barnacle</name>
    <name type="synonym">Balanus amphitrite</name>
    <dbReference type="NCBI Taxonomy" id="1232801"/>
    <lineage>
        <taxon>Eukaryota</taxon>
        <taxon>Metazoa</taxon>
        <taxon>Ecdysozoa</taxon>
        <taxon>Arthropoda</taxon>
        <taxon>Crustacea</taxon>
        <taxon>Multicrustacea</taxon>
        <taxon>Cirripedia</taxon>
        <taxon>Thoracica</taxon>
        <taxon>Thoracicalcarea</taxon>
        <taxon>Balanomorpha</taxon>
        <taxon>Balanoidea</taxon>
        <taxon>Balanidae</taxon>
        <taxon>Amphibalaninae</taxon>
        <taxon>Amphibalanus</taxon>
    </lineage>
</organism>
<feature type="domain" description="Phosphatidic acid phosphatase type 2/haloperoxidase" evidence="6">
    <location>
        <begin position="98"/>
        <end position="231"/>
    </location>
</feature>
<keyword evidence="8" id="KW-1185">Reference proteome</keyword>
<dbReference type="GO" id="GO:0008195">
    <property type="term" value="F:phosphatidate phosphatase activity"/>
    <property type="evidence" value="ECO:0007669"/>
    <property type="project" value="TreeGrafter"/>
</dbReference>
<dbReference type="PANTHER" id="PTHR10165:SF35">
    <property type="entry name" value="RE23632P"/>
    <property type="match status" value="1"/>
</dbReference>
<keyword evidence="5" id="KW-0472">Membrane</keyword>
<dbReference type="EMBL" id="VIIS01001719">
    <property type="protein sequence ID" value="KAF0293812.1"/>
    <property type="molecule type" value="Genomic_DNA"/>
</dbReference>
<protein>
    <submittedName>
        <fullName evidence="7">Phospholipid phosphatase 4</fullName>
    </submittedName>
</protein>
<dbReference type="OrthoDB" id="10030083at2759"/>
<dbReference type="GO" id="GO:0016020">
    <property type="term" value="C:membrane"/>
    <property type="evidence" value="ECO:0007669"/>
    <property type="project" value="UniProtKB-SubCell"/>
</dbReference>
<keyword evidence="4" id="KW-1133">Transmembrane helix</keyword>
<dbReference type="SMART" id="SM00014">
    <property type="entry name" value="acidPPc"/>
    <property type="match status" value="1"/>
</dbReference>
<dbReference type="InterPro" id="IPR043216">
    <property type="entry name" value="PAP-like"/>
</dbReference>
<keyword evidence="3" id="KW-0812">Transmembrane</keyword>
<evidence type="ECO:0000256" key="1">
    <source>
        <dbReference type="ARBA" id="ARBA00004141"/>
    </source>
</evidence>
<dbReference type="InterPro" id="IPR036938">
    <property type="entry name" value="PAP2/HPO_sf"/>
</dbReference>
<dbReference type="UniPathway" id="UPA00085"/>
<evidence type="ECO:0000256" key="3">
    <source>
        <dbReference type="ARBA" id="ARBA00022692"/>
    </source>
</evidence>
<dbReference type="Gene3D" id="1.20.144.10">
    <property type="entry name" value="Phosphatidic acid phosphatase type 2/haloperoxidase"/>
    <property type="match status" value="1"/>
</dbReference>
<evidence type="ECO:0000313" key="7">
    <source>
        <dbReference type="EMBL" id="KAF0293812.1"/>
    </source>
</evidence>
<accession>A0A6A4VSX3</accession>
<comment type="subcellular location">
    <subcellularLocation>
        <location evidence="1">Membrane</location>
        <topology evidence="1">Multi-pass membrane protein</topology>
    </subcellularLocation>
</comment>
<dbReference type="AlphaFoldDB" id="A0A6A4VSX3"/>
<evidence type="ECO:0000256" key="5">
    <source>
        <dbReference type="ARBA" id="ARBA00023136"/>
    </source>
</evidence>